<protein>
    <recommendedName>
        <fullName evidence="1">Azaphilone pigments biosynthesis cluster protein L N-terminal domain-containing protein</fullName>
    </recommendedName>
</protein>
<keyword evidence="3" id="KW-1185">Reference proteome</keyword>
<proteinExistence type="predicted"/>
<evidence type="ECO:0000313" key="3">
    <source>
        <dbReference type="Proteomes" id="UP000664534"/>
    </source>
</evidence>
<reference evidence="2" key="1">
    <citation type="submission" date="2021-03" db="EMBL/GenBank/DDBJ databases">
        <authorList>
            <person name="Tagirdzhanova G."/>
        </authorList>
    </citation>
    <scope>NUCLEOTIDE SEQUENCE</scope>
</reference>
<dbReference type="AlphaFoldDB" id="A0A8H3FXT1"/>
<dbReference type="InterPro" id="IPR031348">
    <property type="entry name" value="PigL_N"/>
</dbReference>
<dbReference type="Pfam" id="PF17111">
    <property type="entry name" value="PigL_N"/>
    <property type="match status" value="1"/>
</dbReference>
<evidence type="ECO:0000313" key="2">
    <source>
        <dbReference type="EMBL" id="CAF9931022.1"/>
    </source>
</evidence>
<comment type="caution">
    <text evidence="2">The sequence shown here is derived from an EMBL/GenBank/DDBJ whole genome shotgun (WGS) entry which is preliminary data.</text>
</comment>
<sequence length="373" mass="41837">MDPFSFAASIITVIGATKTGINGIKKLRGAPQELDDLLADISQFEIVLRAVQNIRTHDNADSELKKLLESGSKKMVELDSLVQYQLTKAGESSKVDRFPWIRNGNDVERLRGQLRDVIANLVALIGVNTSTTVHHVSQTTNQLLSEHRQQYSQMVAFATKLLEESSSTRASLSALMGDIRQLTIESSPRPDGRIAEKSTALNLRQNKSHFDPQNKLCIRRFRTITICNTSCACKCHLRRQIGAPGIFFKVIGSGYIETAGPSLFGTHCDLELCRARAAPRISIQYCLPQWLITRMVLMWFTSCPPYAPEFVLRLPQVRDLWKTRAFKAIASQDLDLLRAAFNDGDCTPYDVDVFGRTLLPVRLPMKMFGFTMN</sequence>
<organism evidence="2 3">
    <name type="scientific">Imshaugia aleurites</name>
    <dbReference type="NCBI Taxonomy" id="172621"/>
    <lineage>
        <taxon>Eukaryota</taxon>
        <taxon>Fungi</taxon>
        <taxon>Dikarya</taxon>
        <taxon>Ascomycota</taxon>
        <taxon>Pezizomycotina</taxon>
        <taxon>Lecanoromycetes</taxon>
        <taxon>OSLEUM clade</taxon>
        <taxon>Lecanoromycetidae</taxon>
        <taxon>Lecanorales</taxon>
        <taxon>Lecanorineae</taxon>
        <taxon>Parmeliaceae</taxon>
        <taxon>Imshaugia</taxon>
    </lineage>
</organism>
<dbReference type="EMBL" id="CAJPDT010000059">
    <property type="protein sequence ID" value="CAF9931022.1"/>
    <property type="molecule type" value="Genomic_DNA"/>
</dbReference>
<evidence type="ECO:0000259" key="1">
    <source>
        <dbReference type="Pfam" id="PF17111"/>
    </source>
</evidence>
<dbReference type="Proteomes" id="UP000664534">
    <property type="component" value="Unassembled WGS sequence"/>
</dbReference>
<gene>
    <name evidence="2" type="ORF">IMSHALPRED_008343</name>
</gene>
<feature type="domain" description="Azaphilone pigments biosynthesis cluster protein L N-terminal" evidence="1">
    <location>
        <begin position="1"/>
        <end position="164"/>
    </location>
</feature>
<accession>A0A8H3FXT1</accession>
<dbReference type="OrthoDB" id="341259at2759"/>
<name>A0A8H3FXT1_9LECA</name>